<feature type="transmembrane region" description="Helical" evidence="2">
    <location>
        <begin position="241"/>
        <end position="260"/>
    </location>
</feature>
<proteinExistence type="inferred from homology"/>
<dbReference type="AlphaFoldDB" id="A0A9X0CQU1"/>
<evidence type="ECO:0000256" key="1">
    <source>
        <dbReference type="ARBA" id="ARBA00007711"/>
    </source>
</evidence>
<dbReference type="OrthoDB" id="5964337at2759"/>
<sequence length="263" mass="29835">MALQLLHVGRFVVFALLLTQCGFFAAYPAWYKDDLRWIGVVALYLPALLYWLYCLKTGAELLRMFFNWGLYVVVALVPNIAITFATCGDDLDKKNFLGPNTLKVVLCITPILFLFLLNTADDLNKSDHEAYRDLAKKLSIQITIDLFDGVEMLDVVLDDRELGNSYGIPKEFGIVMIAVACLSFVLSLLQMAETELLDNGSTRLRKRLAIIWNALQLSLVNFAFLIIRLVIFFGYHKDESIFIAKNGIAIFLSALEIYWIKTN</sequence>
<keyword evidence="2" id="KW-0812">Transmembrane</keyword>
<dbReference type="PANTHER" id="PTHR47399">
    <property type="entry name" value="TRANSMEMBRANE PROTEIN 121B"/>
    <property type="match status" value="1"/>
</dbReference>
<dbReference type="Proteomes" id="UP001163046">
    <property type="component" value="Unassembled WGS sequence"/>
</dbReference>
<dbReference type="EMBL" id="MU826855">
    <property type="protein sequence ID" value="KAJ7370873.1"/>
    <property type="molecule type" value="Genomic_DNA"/>
</dbReference>
<feature type="transmembrane region" description="Helical" evidence="2">
    <location>
        <begin position="12"/>
        <end position="30"/>
    </location>
</feature>
<name>A0A9X0CQU1_9CNID</name>
<accession>A0A9X0CQU1</accession>
<feature type="transmembrane region" description="Helical" evidence="2">
    <location>
        <begin position="65"/>
        <end position="85"/>
    </location>
</feature>
<reference evidence="3" key="1">
    <citation type="submission" date="2023-01" db="EMBL/GenBank/DDBJ databases">
        <title>Genome assembly of the deep-sea coral Lophelia pertusa.</title>
        <authorList>
            <person name="Herrera S."/>
            <person name="Cordes E."/>
        </authorList>
    </citation>
    <scope>NUCLEOTIDE SEQUENCE</scope>
    <source>
        <strain evidence="3">USNM1676648</strain>
        <tissue evidence="3">Polyp</tissue>
    </source>
</reference>
<gene>
    <name evidence="3" type="ORF">OS493_029417</name>
</gene>
<dbReference type="InterPro" id="IPR032776">
    <property type="entry name" value="CECR6/TMEM121"/>
</dbReference>
<feature type="transmembrane region" description="Helical" evidence="2">
    <location>
        <begin position="172"/>
        <end position="189"/>
    </location>
</feature>
<dbReference type="PANTHER" id="PTHR47399:SF1">
    <property type="entry name" value="TRANSMEMBRANE PROTEIN 121B"/>
    <property type="match status" value="1"/>
</dbReference>
<protein>
    <recommendedName>
        <fullName evidence="5">Transmembrane protein</fullName>
    </recommendedName>
</protein>
<feature type="transmembrane region" description="Helical" evidence="2">
    <location>
        <begin position="36"/>
        <end position="53"/>
    </location>
</feature>
<keyword evidence="2" id="KW-1133">Transmembrane helix</keyword>
<evidence type="ECO:0000313" key="4">
    <source>
        <dbReference type="Proteomes" id="UP001163046"/>
    </source>
</evidence>
<keyword evidence="2" id="KW-0472">Membrane</keyword>
<feature type="transmembrane region" description="Helical" evidence="2">
    <location>
        <begin position="97"/>
        <end position="117"/>
    </location>
</feature>
<evidence type="ECO:0000256" key="2">
    <source>
        <dbReference type="SAM" id="Phobius"/>
    </source>
</evidence>
<organism evidence="3 4">
    <name type="scientific">Desmophyllum pertusum</name>
    <dbReference type="NCBI Taxonomy" id="174260"/>
    <lineage>
        <taxon>Eukaryota</taxon>
        <taxon>Metazoa</taxon>
        <taxon>Cnidaria</taxon>
        <taxon>Anthozoa</taxon>
        <taxon>Hexacorallia</taxon>
        <taxon>Scleractinia</taxon>
        <taxon>Caryophylliina</taxon>
        <taxon>Caryophylliidae</taxon>
        <taxon>Desmophyllum</taxon>
    </lineage>
</organism>
<feature type="transmembrane region" description="Helical" evidence="2">
    <location>
        <begin position="210"/>
        <end position="235"/>
    </location>
</feature>
<dbReference type="Pfam" id="PF14997">
    <property type="entry name" value="CECR6_TMEM121"/>
    <property type="match status" value="1"/>
</dbReference>
<comment type="similarity">
    <text evidence="1">Belongs to the TMEM121 family.</text>
</comment>
<evidence type="ECO:0000313" key="3">
    <source>
        <dbReference type="EMBL" id="KAJ7370873.1"/>
    </source>
</evidence>
<dbReference type="InterPro" id="IPR026624">
    <property type="entry name" value="CECR6"/>
</dbReference>
<evidence type="ECO:0008006" key="5">
    <source>
        <dbReference type="Google" id="ProtNLM"/>
    </source>
</evidence>
<feature type="transmembrane region" description="Helical" evidence="2">
    <location>
        <begin position="138"/>
        <end position="157"/>
    </location>
</feature>
<comment type="caution">
    <text evidence="3">The sequence shown here is derived from an EMBL/GenBank/DDBJ whole genome shotgun (WGS) entry which is preliminary data.</text>
</comment>
<keyword evidence="4" id="KW-1185">Reference proteome</keyword>